<reference evidence="1" key="1">
    <citation type="submission" date="2018-02" db="EMBL/GenBank/DDBJ databases">
        <title>Rhizophora mucronata_Transcriptome.</title>
        <authorList>
            <person name="Meera S.P."/>
            <person name="Sreeshan A."/>
            <person name="Augustine A."/>
        </authorList>
    </citation>
    <scope>NUCLEOTIDE SEQUENCE</scope>
    <source>
        <tissue evidence="1">Leaf</tissue>
    </source>
</reference>
<evidence type="ECO:0000313" key="1">
    <source>
        <dbReference type="EMBL" id="MBX71778.1"/>
    </source>
</evidence>
<dbReference type="AlphaFoldDB" id="A0A2P2QXS8"/>
<name>A0A2P2QXS8_RHIMU</name>
<proteinExistence type="predicted"/>
<organism evidence="1">
    <name type="scientific">Rhizophora mucronata</name>
    <name type="common">Asiatic mangrove</name>
    <dbReference type="NCBI Taxonomy" id="61149"/>
    <lineage>
        <taxon>Eukaryota</taxon>
        <taxon>Viridiplantae</taxon>
        <taxon>Streptophyta</taxon>
        <taxon>Embryophyta</taxon>
        <taxon>Tracheophyta</taxon>
        <taxon>Spermatophyta</taxon>
        <taxon>Magnoliopsida</taxon>
        <taxon>eudicotyledons</taxon>
        <taxon>Gunneridae</taxon>
        <taxon>Pentapetalae</taxon>
        <taxon>rosids</taxon>
        <taxon>fabids</taxon>
        <taxon>Malpighiales</taxon>
        <taxon>Rhizophoraceae</taxon>
        <taxon>Rhizophora</taxon>
    </lineage>
</organism>
<accession>A0A2P2QXS8</accession>
<protein>
    <submittedName>
        <fullName evidence="1">Uncharacterized protein</fullName>
    </submittedName>
</protein>
<sequence>MIEKKCCSLATFIRSVIHCHSCIWKMVTFYNPLPTFL</sequence>
<dbReference type="EMBL" id="GGEC01091294">
    <property type="protein sequence ID" value="MBX71778.1"/>
    <property type="molecule type" value="Transcribed_RNA"/>
</dbReference>